<keyword evidence="6" id="KW-0539">Nucleus</keyword>
<feature type="signal peptide" evidence="8">
    <location>
        <begin position="1"/>
        <end position="22"/>
    </location>
</feature>
<dbReference type="GO" id="GO:0006281">
    <property type="term" value="P:DNA repair"/>
    <property type="evidence" value="ECO:0007669"/>
    <property type="project" value="UniProtKB-KW"/>
</dbReference>
<evidence type="ECO:0000256" key="6">
    <source>
        <dbReference type="ARBA" id="ARBA00023242"/>
    </source>
</evidence>
<dbReference type="GO" id="GO:0000785">
    <property type="term" value="C:chromatin"/>
    <property type="evidence" value="ECO:0007669"/>
    <property type="project" value="TreeGrafter"/>
</dbReference>
<protein>
    <submittedName>
        <fullName evidence="9">Uncharacterized protein</fullName>
    </submittedName>
</protein>
<keyword evidence="3" id="KW-0227">DNA damage</keyword>
<gene>
    <name evidence="9" type="ORF">Bca52824_039076</name>
</gene>
<keyword evidence="2" id="KW-0132">Cell division</keyword>
<evidence type="ECO:0000313" key="9">
    <source>
        <dbReference type="EMBL" id="KAG2292407.1"/>
    </source>
</evidence>
<dbReference type="GO" id="GO:0007064">
    <property type="term" value="P:mitotic sister chromatid cohesion"/>
    <property type="evidence" value="ECO:0007669"/>
    <property type="project" value="InterPro"/>
</dbReference>
<keyword evidence="8" id="KW-0732">Signal</keyword>
<keyword evidence="7" id="KW-0131">Cell cycle</keyword>
<evidence type="ECO:0000256" key="5">
    <source>
        <dbReference type="ARBA" id="ARBA00023204"/>
    </source>
</evidence>
<keyword evidence="10" id="KW-1185">Reference proteome</keyword>
<evidence type="ECO:0000256" key="8">
    <source>
        <dbReference type="SAM" id="SignalP"/>
    </source>
</evidence>
<dbReference type="Pfam" id="PF20168">
    <property type="entry name" value="PDS5"/>
    <property type="match status" value="1"/>
</dbReference>
<proteinExistence type="predicted"/>
<dbReference type="Proteomes" id="UP000886595">
    <property type="component" value="Unassembled WGS sequence"/>
</dbReference>
<comment type="subcellular location">
    <subcellularLocation>
        <location evidence="1">Nucleus</location>
    </subcellularLocation>
</comment>
<dbReference type="InterPro" id="IPR039776">
    <property type="entry name" value="Pds5"/>
</dbReference>
<dbReference type="AlphaFoldDB" id="A0A8X7RQQ5"/>
<evidence type="ECO:0000256" key="4">
    <source>
        <dbReference type="ARBA" id="ARBA00022776"/>
    </source>
</evidence>
<dbReference type="PANTHER" id="PTHR12663">
    <property type="entry name" value="ANDROGEN INDUCED INHIBITOR OF PROLIFERATION AS3 / PDS5-RELATED"/>
    <property type="match status" value="1"/>
</dbReference>
<evidence type="ECO:0000256" key="7">
    <source>
        <dbReference type="ARBA" id="ARBA00023306"/>
    </source>
</evidence>
<organism evidence="9 10">
    <name type="scientific">Brassica carinata</name>
    <name type="common">Ethiopian mustard</name>
    <name type="synonym">Abyssinian cabbage</name>
    <dbReference type="NCBI Taxonomy" id="52824"/>
    <lineage>
        <taxon>Eukaryota</taxon>
        <taxon>Viridiplantae</taxon>
        <taxon>Streptophyta</taxon>
        <taxon>Embryophyta</taxon>
        <taxon>Tracheophyta</taxon>
        <taxon>Spermatophyta</taxon>
        <taxon>Magnoliopsida</taxon>
        <taxon>eudicotyledons</taxon>
        <taxon>Gunneridae</taxon>
        <taxon>Pentapetalae</taxon>
        <taxon>rosids</taxon>
        <taxon>malvids</taxon>
        <taxon>Brassicales</taxon>
        <taxon>Brassicaceae</taxon>
        <taxon>Brassiceae</taxon>
        <taxon>Brassica</taxon>
    </lineage>
</organism>
<sequence>MAPVCVVVTCIFVELTALVVLALTSREGQRSWRQFLDSKCCMLILDVDCHDLTRFSLLEHYQQNLVHQKNAKVQQREANTQQAQQSLFNNILTIMTDILKEEASSSLVGVILQNLVKEGKDQDVEEVKKKKQKSYFVQLSACFPDASKAEDFFHKFDQMDDTSIFDALTLLLDELTFTKAQTITEKFLERIGANHQLFDFLRILSTKCAPTIFSSEHVRYLLEQLSSSTSADTQLKASFIKLLLVILNMFPSYLRGLGKKKQFSELLEDNDSFADEVTEALSKAAPYISANFSDYSTVLEKMCLEGTRSQAKHAVSAIASLARHLKNLSFPSYARTPMLLLP</sequence>
<reference evidence="9 10" key="1">
    <citation type="submission" date="2020-02" db="EMBL/GenBank/DDBJ databases">
        <authorList>
            <person name="Ma Q."/>
            <person name="Huang Y."/>
            <person name="Song X."/>
            <person name="Pei D."/>
        </authorList>
    </citation>
    <scope>NUCLEOTIDE SEQUENCE [LARGE SCALE GENOMIC DNA]</scope>
    <source>
        <strain evidence="9">Sxm20200214</strain>
        <tissue evidence="9">Leaf</tissue>
    </source>
</reference>
<comment type="caution">
    <text evidence="9">The sequence shown here is derived from an EMBL/GenBank/DDBJ whole genome shotgun (WGS) entry which is preliminary data.</text>
</comment>
<evidence type="ECO:0000313" key="10">
    <source>
        <dbReference type="Proteomes" id="UP000886595"/>
    </source>
</evidence>
<keyword evidence="4" id="KW-0498">Mitosis</keyword>
<dbReference type="GO" id="GO:0051301">
    <property type="term" value="P:cell division"/>
    <property type="evidence" value="ECO:0007669"/>
    <property type="project" value="UniProtKB-KW"/>
</dbReference>
<dbReference type="InterPro" id="IPR016024">
    <property type="entry name" value="ARM-type_fold"/>
</dbReference>
<accession>A0A8X7RQQ5</accession>
<evidence type="ECO:0000256" key="3">
    <source>
        <dbReference type="ARBA" id="ARBA00022763"/>
    </source>
</evidence>
<dbReference type="OrthoDB" id="200660at2759"/>
<evidence type="ECO:0000256" key="1">
    <source>
        <dbReference type="ARBA" id="ARBA00004123"/>
    </source>
</evidence>
<evidence type="ECO:0000256" key="2">
    <source>
        <dbReference type="ARBA" id="ARBA00022618"/>
    </source>
</evidence>
<feature type="chain" id="PRO_5036480898" evidence="8">
    <location>
        <begin position="23"/>
        <end position="342"/>
    </location>
</feature>
<dbReference type="SUPFAM" id="SSF48371">
    <property type="entry name" value="ARM repeat"/>
    <property type="match status" value="1"/>
</dbReference>
<dbReference type="GO" id="GO:0035825">
    <property type="term" value="P:homologous recombination"/>
    <property type="evidence" value="ECO:0007669"/>
    <property type="project" value="UniProtKB-ARBA"/>
</dbReference>
<name>A0A8X7RQQ5_BRACI</name>
<dbReference type="PANTHER" id="PTHR12663:SF50">
    <property type="entry name" value="SISTER CHROMATID COHESION PROTEIN PDS5 HOMOLOG B"/>
    <property type="match status" value="1"/>
</dbReference>
<dbReference type="EMBL" id="JAAMPC010000009">
    <property type="protein sequence ID" value="KAG2292407.1"/>
    <property type="molecule type" value="Genomic_DNA"/>
</dbReference>
<dbReference type="GO" id="GO:0005634">
    <property type="term" value="C:nucleus"/>
    <property type="evidence" value="ECO:0007669"/>
    <property type="project" value="UniProtKB-SubCell"/>
</dbReference>
<keyword evidence="5" id="KW-0234">DNA repair</keyword>